<dbReference type="InterPro" id="IPR006439">
    <property type="entry name" value="HAD-SF_hydro_IA"/>
</dbReference>
<comment type="caution">
    <text evidence="1">The sequence shown here is derived from an EMBL/GenBank/DDBJ whole genome shotgun (WGS) entry which is preliminary data.</text>
</comment>
<dbReference type="Proteomes" id="UP001256711">
    <property type="component" value="Unassembled WGS sequence"/>
</dbReference>
<dbReference type="SUPFAM" id="SSF56784">
    <property type="entry name" value="HAD-like"/>
    <property type="match status" value="1"/>
</dbReference>
<dbReference type="RefSeq" id="WP_270598257.1">
    <property type="nucleotide sequence ID" value="NZ_JAQESC010000006.1"/>
</dbReference>
<dbReference type="GO" id="GO:0006281">
    <property type="term" value="P:DNA repair"/>
    <property type="evidence" value="ECO:0007669"/>
    <property type="project" value="TreeGrafter"/>
</dbReference>
<dbReference type="PANTHER" id="PTHR43434">
    <property type="entry name" value="PHOSPHOGLYCOLATE PHOSPHATASE"/>
    <property type="match status" value="1"/>
</dbReference>
<protein>
    <submittedName>
        <fullName evidence="1">HAD-IA family hydrolase</fullName>
    </submittedName>
</protein>
<dbReference type="Gene3D" id="1.10.150.240">
    <property type="entry name" value="Putative phosphatase, domain 2"/>
    <property type="match status" value="1"/>
</dbReference>
<dbReference type="PANTHER" id="PTHR43434:SF25">
    <property type="entry name" value="PHOSPHOGLYCOLATE PHOSPHATASE"/>
    <property type="match status" value="1"/>
</dbReference>
<evidence type="ECO:0000313" key="2">
    <source>
        <dbReference type="Proteomes" id="UP001256711"/>
    </source>
</evidence>
<dbReference type="SFLD" id="SFLDS00003">
    <property type="entry name" value="Haloacid_Dehalogenase"/>
    <property type="match status" value="1"/>
</dbReference>
<dbReference type="Pfam" id="PF13419">
    <property type="entry name" value="HAD_2"/>
    <property type="match status" value="1"/>
</dbReference>
<dbReference type="InterPro" id="IPR023198">
    <property type="entry name" value="PGP-like_dom2"/>
</dbReference>
<dbReference type="InterPro" id="IPR023214">
    <property type="entry name" value="HAD_sf"/>
</dbReference>
<dbReference type="GO" id="GO:0005829">
    <property type="term" value="C:cytosol"/>
    <property type="evidence" value="ECO:0007669"/>
    <property type="project" value="TreeGrafter"/>
</dbReference>
<dbReference type="AlphaFoldDB" id="A0AAW8TZU5"/>
<proteinExistence type="predicted"/>
<accession>A0AAW8TZU5</accession>
<dbReference type="EMBL" id="JARQBJ010000001">
    <property type="protein sequence ID" value="MDT2809522.1"/>
    <property type="molecule type" value="Genomic_DNA"/>
</dbReference>
<organism evidence="1 2">
    <name type="scientific">Enterococcus asini</name>
    <dbReference type="NCBI Taxonomy" id="57732"/>
    <lineage>
        <taxon>Bacteria</taxon>
        <taxon>Bacillati</taxon>
        <taxon>Bacillota</taxon>
        <taxon>Bacilli</taxon>
        <taxon>Lactobacillales</taxon>
        <taxon>Enterococcaceae</taxon>
        <taxon>Enterococcus</taxon>
    </lineage>
</organism>
<name>A0AAW8TZU5_9ENTE</name>
<evidence type="ECO:0000313" key="1">
    <source>
        <dbReference type="EMBL" id="MDT2809522.1"/>
    </source>
</evidence>
<dbReference type="Gene3D" id="3.40.50.1000">
    <property type="entry name" value="HAD superfamily/HAD-like"/>
    <property type="match status" value="1"/>
</dbReference>
<dbReference type="NCBIfam" id="TIGR01549">
    <property type="entry name" value="HAD-SF-IA-v1"/>
    <property type="match status" value="1"/>
</dbReference>
<dbReference type="InterPro" id="IPR036412">
    <property type="entry name" value="HAD-like_sf"/>
</dbReference>
<gene>
    <name evidence="1" type="ORF">P7H43_03295</name>
</gene>
<reference evidence="1" key="1">
    <citation type="submission" date="2023-03" db="EMBL/GenBank/DDBJ databases">
        <authorList>
            <person name="Shen W."/>
            <person name="Cai J."/>
        </authorList>
    </citation>
    <scope>NUCLEOTIDE SEQUENCE</scope>
    <source>
        <strain evidence="1">B226-2</strain>
    </source>
</reference>
<sequence length="204" mass="23362">MKFFIWDFDGTLYDTYPMILPAVMKVLAKNHVEAPERDVYRMLKEFSSKKVAATYDLDFAAFTEDLHTFENADQREPLPFEGMAETLAEIQAQGGRQFIMTHRMADDTKRLLALHGLEGYFEEIVGPERNFARKPDPEAINYLVDKYQMPKDQTVMIGDRFMDVLAGNAAGIASCFFDNEQLLNDVPADFVCRSPKEILTLLEK</sequence>
<dbReference type="InterPro" id="IPR041492">
    <property type="entry name" value="HAD_2"/>
</dbReference>
<keyword evidence="1" id="KW-0378">Hydrolase</keyword>
<dbReference type="SFLD" id="SFLDG01129">
    <property type="entry name" value="C1.5:_HAD__Beta-PGM__Phosphata"/>
    <property type="match status" value="1"/>
</dbReference>
<dbReference type="InterPro" id="IPR050155">
    <property type="entry name" value="HAD-like_hydrolase_sf"/>
</dbReference>
<dbReference type="GO" id="GO:0008967">
    <property type="term" value="F:phosphoglycolate phosphatase activity"/>
    <property type="evidence" value="ECO:0007669"/>
    <property type="project" value="TreeGrafter"/>
</dbReference>